<name>A0A9P1CXE4_9DINO</name>
<accession>A0A9P1CXE4</accession>
<feature type="region of interest" description="Disordered" evidence="1">
    <location>
        <begin position="1035"/>
        <end position="1061"/>
    </location>
</feature>
<reference evidence="2" key="1">
    <citation type="submission" date="2022-10" db="EMBL/GenBank/DDBJ databases">
        <authorList>
            <person name="Chen Y."/>
            <person name="Dougan E. K."/>
            <person name="Chan C."/>
            <person name="Rhodes N."/>
            <person name="Thang M."/>
        </authorList>
    </citation>
    <scope>NUCLEOTIDE SEQUENCE</scope>
</reference>
<protein>
    <submittedName>
        <fullName evidence="3">RNase H type-1 domain-containing protein</fullName>
    </submittedName>
</protein>
<gene>
    <name evidence="2" type="ORF">C1SCF055_LOCUS26145</name>
</gene>
<evidence type="ECO:0000313" key="3">
    <source>
        <dbReference type="EMBL" id="CAL4787301.1"/>
    </source>
</evidence>
<dbReference type="Proteomes" id="UP001152797">
    <property type="component" value="Unassembled WGS sequence"/>
</dbReference>
<comment type="caution">
    <text evidence="2">The sequence shown here is derived from an EMBL/GenBank/DDBJ whole genome shotgun (WGS) entry which is preliminary data.</text>
</comment>
<feature type="compositionally biased region" description="Basic and acidic residues" evidence="1">
    <location>
        <begin position="1248"/>
        <end position="1259"/>
    </location>
</feature>
<feature type="region of interest" description="Disordered" evidence="1">
    <location>
        <begin position="863"/>
        <end position="884"/>
    </location>
</feature>
<feature type="region of interest" description="Disordered" evidence="1">
    <location>
        <begin position="199"/>
        <end position="241"/>
    </location>
</feature>
<dbReference type="EMBL" id="CAMXCT020002713">
    <property type="protein sequence ID" value="CAL1153364.1"/>
    <property type="molecule type" value="Genomic_DNA"/>
</dbReference>
<keyword evidence="4" id="KW-1185">Reference proteome</keyword>
<evidence type="ECO:0000313" key="4">
    <source>
        <dbReference type="Proteomes" id="UP001152797"/>
    </source>
</evidence>
<dbReference type="OrthoDB" id="443543at2759"/>
<evidence type="ECO:0000313" key="2">
    <source>
        <dbReference type="EMBL" id="CAI3999989.1"/>
    </source>
</evidence>
<organism evidence="2">
    <name type="scientific">Cladocopium goreaui</name>
    <dbReference type="NCBI Taxonomy" id="2562237"/>
    <lineage>
        <taxon>Eukaryota</taxon>
        <taxon>Sar</taxon>
        <taxon>Alveolata</taxon>
        <taxon>Dinophyceae</taxon>
        <taxon>Suessiales</taxon>
        <taxon>Symbiodiniaceae</taxon>
        <taxon>Cladocopium</taxon>
    </lineage>
</organism>
<proteinExistence type="predicted"/>
<reference evidence="3 4" key="2">
    <citation type="submission" date="2024-05" db="EMBL/GenBank/DDBJ databases">
        <authorList>
            <person name="Chen Y."/>
            <person name="Shah S."/>
            <person name="Dougan E. K."/>
            <person name="Thang M."/>
            <person name="Chan C."/>
        </authorList>
    </citation>
    <scope>NUCLEOTIDE SEQUENCE [LARGE SCALE GENOMIC DNA]</scope>
</reference>
<feature type="region of interest" description="Disordered" evidence="1">
    <location>
        <begin position="1247"/>
        <end position="1308"/>
    </location>
</feature>
<sequence length="1675" mass="184309">MAQLALDDPAALKKLLENCAVPAPTVANLNLLGYRSVALLGFAVPSDGHVDEMIEKLTPHDLGEQIDLLSPGAASLRRAIRQCYEACQAKGGIPCEPNLATAAKPKLSLSEHKELKLKFVEDFPGELLTPESTPSFMFLASLKEQVDAGTWTWTPWRHRISEHAEMLFQENRKPRSDHQLLQRMLNQQELMDFPEASDMQTALQPRPRSLHAPTTPKKVEPKATPKKPGTPPPVRKDDRLKDWNERPSSTVALEPPPGDFSVGAWPGASASVATLRAWPSCLPSTFTAQPLTQRVEEDMCLSKSMTHPSLRKSVKVVRVANFTLRDREHAKSLHFKSRRIWLGIQIPGSSKRKLLPDTHEALQANLTGGIGGVLCSPKGQVDAMFEICPPSLPTPKLRPSPYQLTDLKLDKRREVSRIKVPSRFGRLEDVPVPCCLSIQAVGSKRIAVRKLTTAAGPTGWKAEAERVERLDLARMLVGLARAVAKHSLVLSALEGVEVEVADIAFLFGDRAPGTLRKHLSGWRRWASYCQGCAVDTGSPTAKELLDFLLALAEGARSDRGSQRVGAARSVVHAMKFMAFKLELHKFHTLLAGPTVCAWLSSAKWDRAPPNEALPLPLFAVCELEEAAASGAEEDSWVLGCLLLMLWGALRFSDGQRIDLASVQVEDGVIRGWCWRSKSSPTGFPWGVLTVGATGLRWGCKFANRLLALRAQDSGRDFLLSSDRVPLSYAAAVAQFRRCLGTYTTLEPTAVSHYTLHSPKATTLSWSLQISAPVEDRACQGHHRLRTATGSVEKYRRDDVLPALRCQRLILQSIGSGWVPQTALSRGASSIMEHAPERVVDLRLLPGDVASGIVNVQGIQAAEPGEVSDRSCDSDTDAGSSSDEEVLQNGPWILNSTTGWYHKATHVDEGSDMGLLEAAFSFSLQEAAFSFSLQEVLQRLLFLLLLRGTMPSSWSEIMTKVGLAEAIQEAISQEGYDAADIFGFAFTDSSALEAWLTRFQSKCEAFKDLPPAEWISHPVAAKCRILWQQVSKPAPPPAPEAGVSTAAPLPACTKKSTTDRDRMRKEVEAKYASHVFCHDTLPSMGLLQIVKQQCVGKHWEWIPWKRILSEAVSQEARARRAADSHNDLLHLVADSMGVLREERGPDNVQSAYRIQCLLETRADAFAMCGACHLGSWTLYNKKFLAYYTKKVGDTYRGPSGAEAEEADHVAVQEVFDLCFAGFSMDDALHQVLVERDILRHLLVSVPKPMRSDRPKGEGKGNGKGKPLKRNGLPDETAENMSRPKRRLPLPSASKKPRSDNPMTPAPLGAQQSVRCGGLELWIGAWSRMLQLWSDTDVGLPDQLALGVPTGVLETIPPSGIWREIEVADRPPDELLVWDEPWPSGLDDPGLLLALVQSDVKDGFAEWLPAGMEEARKRFGPHCAAGKFGVVKKDGAAGREGRVLVVRFFPQGAGASPLSVSAYCLLLAGFPFGALPDKAEDLGVVKIFDRLVAETFGEVRHFYEAFDAAEEARSLVKLLCSDSDSISDAFLESAVENLLQWKISAGPGMKRRRRLHLEGIAGTLLLPGEPAPSKPSLEFEEIVHNDPKAFLEAARRAQKRSKDLGGLGSRAEKEDRERRRYALELASIIEESCLPVALQIVTLDKPELAWLRVWGSRRAKTLRNRFRAWYCILESLH</sequence>
<dbReference type="EMBL" id="CAMXCT030002713">
    <property type="protein sequence ID" value="CAL4787301.1"/>
    <property type="molecule type" value="Genomic_DNA"/>
</dbReference>
<dbReference type="EMBL" id="CAMXCT010002713">
    <property type="protein sequence ID" value="CAI3999989.1"/>
    <property type="molecule type" value="Genomic_DNA"/>
</dbReference>
<evidence type="ECO:0000256" key="1">
    <source>
        <dbReference type="SAM" id="MobiDB-lite"/>
    </source>
</evidence>